<accession>A0A455ULD2</accession>
<evidence type="ECO:0000256" key="3">
    <source>
        <dbReference type="ARBA" id="ARBA00022676"/>
    </source>
</evidence>
<evidence type="ECO:0000256" key="2">
    <source>
        <dbReference type="ARBA" id="ARBA00012588"/>
    </source>
</evidence>
<proteinExistence type="predicted"/>
<reference evidence="7 8" key="1">
    <citation type="journal article" date="2019" name="Microbiol. Resour. Announc.">
        <title>Complete Genome Sequence of Halomonas sulfidaeris Strain Esulfide1 Isolated from a Metal Sulfide Rock at a Depth of 2,200 Meters, Obtained Using Nanopore Sequencing.</title>
        <authorList>
            <person name="Saito M."/>
            <person name="Nishigata A."/>
            <person name="Galipon J."/>
            <person name="Arakawa K."/>
        </authorList>
    </citation>
    <scope>NUCLEOTIDE SEQUENCE [LARGE SCALE GENOMIC DNA]</scope>
    <source>
        <strain evidence="7 8">ATCC BAA-803</strain>
    </source>
</reference>
<dbReference type="KEGG" id="hsr:HSBAA_50600"/>
<evidence type="ECO:0000256" key="4">
    <source>
        <dbReference type="ARBA" id="ARBA00022679"/>
    </source>
</evidence>
<name>A0A455ULD2_9GAMM</name>
<evidence type="ECO:0000313" key="7">
    <source>
        <dbReference type="EMBL" id="BBI63754.1"/>
    </source>
</evidence>
<dbReference type="GO" id="GO:0009011">
    <property type="term" value="F:alpha-1,4-glucan glucosyltransferase (ADP-glucose donor) activity"/>
    <property type="evidence" value="ECO:0007669"/>
    <property type="project" value="UniProtKB-EC"/>
</dbReference>
<comment type="catalytic activity">
    <reaction evidence="1">
        <text>[(1-&gt;4)-alpha-D-glucosyl](n) + ADP-alpha-D-glucose = [(1-&gt;4)-alpha-D-glucosyl](n+1) + ADP + H(+)</text>
        <dbReference type="Rhea" id="RHEA:18189"/>
        <dbReference type="Rhea" id="RHEA-COMP:9584"/>
        <dbReference type="Rhea" id="RHEA-COMP:9587"/>
        <dbReference type="ChEBI" id="CHEBI:15378"/>
        <dbReference type="ChEBI" id="CHEBI:15444"/>
        <dbReference type="ChEBI" id="CHEBI:57498"/>
        <dbReference type="ChEBI" id="CHEBI:456216"/>
        <dbReference type="EC" id="2.4.1.21"/>
    </reaction>
</comment>
<evidence type="ECO:0000256" key="5">
    <source>
        <dbReference type="SAM" id="MobiDB-lite"/>
    </source>
</evidence>
<protein>
    <recommendedName>
        <fullName evidence="2">starch synthase</fullName>
        <ecNumber evidence="2">2.4.1.21</ecNumber>
    </recommendedName>
</protein>
<evidence type="ECO:0000256" key="1">
    <source>
        <dbReference type="ARBA" id="ARBA00001478"/>
    </source>
</evidence>
<dbReference type="Proteomes" id="UP000320231">
    <property type="component" value="Chromosome"/>
</dbReference>
<sequence>MGDVALSEVTRDKSMSEESMVEGVEKVKSRLSDTPFSYNQTPSRHYSNQSINDRHYDVIDRSHKDKLDSPQRILFVTTEITDFVKVGGLGDVSSALPAH</sequence>
<dbReference type="EC" id="2.4.1.21" evidence="2"/>
<dbReference type="Gene3D" id="3.40.50.2000">
    <property type="entry name" value="Glycogen Phosphorylase B"/>
    <property type="match status" value="1"/>
</dbReference>
<feature type="region of interest" description="Disordered" evidence="5">
    <location>
        <begin position="1"/>
        <end position="53"/>
    </location>
</feature>
<gene>
    <name evidence="7" type="ORF">HSBAA_50600</name>
</gene>
<evidence type="ECO:0000259" key="6">
    <source>
        <dbReference type="Pfam" id="PF08323"/>
    </source>
</evidence>
<keyword evidence="3" id="KW-0328">Glycosyltransferase</keyword>
<dbReference type="AlphaFoldDB" id="A0A455ULD2"/>
<dbReference type="Pfam" id="PF08323">
    <property type="entry name" value="Glyco_transf_5"/>
    <property type="match status" value="1"/>
</dbReference>
<dbReference type="InterPro" id="IPR013534">
    <property type="entry name" value="Starch_synth_cat_dom"/>
</dbReference>
<feature type="compositionally biased region" description="Polar residues" evidence="5">
    <location>
        <begin position="32"/>
        <end position="51"/>
    </location>
</feature>
<organism evidence="7 8">
    <name type="scientific">Vreelandella sulfidaeris</name>
    <dbReference type="NCBI Taxonomy" id="115553"/>
    <lineage>
        <taxon>Bacteria</taxon>
        <taxon>Pseudomonadati</taxon>
        <taxon>Pseudomonadota</taxon>
        <taxon>Gammaproteobacteria</taxon>
        <taxon>Oceanospirillales</taxon>
        <taxon>Halomonadaceae</taxon>
        <taxon>Vreelandella</taxon>
    </lineage>
</organism>
<keyword evidence="4" id="KW-0808">Transferase</keyword>
<feature type="domain" description="Starch synthase catalytic" evidence="6">
    <location>
        <begin position="72"/>
        <end position="98"/>
    </location>
</feature>
<evidence type="ECO:0000313" key="8">
    <source>
        <dbReference type="Proteomes" id="UP000320231"/>
    </source>
</evidence>
<dbReference type="EMBL" id="AP019514">
    <property type="protein sequence ID" value="BBI63754.1"/>
    <property type="molecule type" value="Genomic_DNA"/>
</dbReference>